<comment type="similarity">
    <text evidence="1">Belongs to the cytochrome P450 family.</text>
</comment>
<evidence type="ECO:0000256" key="5">
    <source>
        <dbReference type="ARBA" id="ARBA00023004"/>
    </source>
</evidence>
<dbReference type="InterPro" id="IPR036396">
    <property type="entry name" value="Cyt_P450_sf"/>
</dbReference>
<evidence type="ECO:0000256" key="1">
    <source>
        <dbReference type="ARBA" id="ARBA00010617"/>
    </source>
</evidence>
<dbReference type="PRINTS" id="PR00463">
    <property type="entry name" value="EP450I"/>
</dbReference>
<name>A0ABY7DMV7_MYAAR</name>
<keyword evidence="8" id="KW-1185">Reference proteome</keyword>
<reference evidence="7" key="1">
    <citation type="submission" date="2022-11" db="EMBL/GenBank/DDBJ databases">
        <title>Centuries of genome instability and evolution in soft-shell clam transmissible cancer (bioRxiv).</title>
        <authorList>
            <person name="Hart S.F.M."/>
            <person name="Yonemitsu M.A."/>
            <person name="Giersch R.M."/>
            <person name="Beal B.F."/>
            <person name="Arriagada G."/>
            <person name="Davis B.W."/>
            <person name="Ostrander E.A."/>
            <person name="Goff S.P."/>
            <person name="Metzger M.J."/>
        </authorList>
    </citation>
    <scope>NUCLEOTIDE SEQUENCE</scope>
    <source>
        <strain evidence="7">MELC-2E11</strain>
        <tissue evidence="7">Siphon/mantle</tissue>
    </source>
</reference>
<sequence length="772" mass="86039">MNFILTLLRDRKYPDGPWGFPVVGHLPLLGKFPPKQLMAWRKIYGDVYRIRLGSWPAIVVNGYAAVKEATLTAGDAFSGRPDFVSAQVLRSRTGDEDFAFGTFSPAYVKQRKLLAQALRMFTYTRQSFVEEIVDTAAKNLGKTLVAKFSKLAGSLADDVQFAVASIMYQILYGKSKQVDKDKHVRVIANGLEEINRFTGSGSPIDVMPWLRYVMPGKLETLRNLQCESDKIMLTEVEEHYKTFDKDNLRDITDAFLNAAEQLKQDDEGGYELTKMRMIMSLFDLQSAGIDTTQKMTLWLVLYMAAYPAVQGRVQEEIDSVVGQERPPALADKPRLVYTEAVIQEVMRIVTILPVSLPHYAIEDSKICGYHVDKDTVVILNMFSVSHEAKVWDDPDNFRPERFLTESGEINTSLLGHSLPFGLGRRRCVGEQLAKINLFILFSSLMQQCHFTLSGSADLTPIPGLSAGFDTTHKKIRWLVLYMAAYPAVQGCVQEGIDSVVGQNRPPVLADKPRLVYTEAVIQEVMRIVTMVPVSLPHYAIKDSKLCGFHVDKDTVDILNMFPFLTKQRSGEILTTFDPSSVKINGSLLGHSLQFGLGRRRCVGEQLSYINLFILFCSLMQQCRFSLSGSADLTPIPGLTGCIQTDPGDSQWSGIFRCSENSSLSSSWSGVKHTATIRLESWPAIVVNGNAAVKETTPTAGDAFSGRPDFVTAQVLRSRTGDEDFTLGTFFPAYIMYGKSKQVEKDNHVRAIAYAVEEINCFMRSGSPIDVMP</sequence>
<dbReference type="SUPFAM" id="SSF48264">
    <property type="entry name" value="Cytochrome P450"/>
    <property type="match status" value="2"/>
</dbReference>
<evidence type="ECO:0000313" key="8">
    <source>
        <dbReference type="Proteomes" id="UP001164746"/>
    </source>
</evidence>
<dbReference type="PANTHER" id="PTHR24289:SF1">
    <property type="entry name" value="STEROID 17-ALPHA-HYDROXYLASE_17,20 LYASE"/>
    <property type="match status" value="1"/>
</dbReference>
<dbReference type="PANTHER" id="PTHR24289">
    <property type="entry name" value="STEROID 17-ALPHA-HYDROXYLASE/17,20 LYASE"/>
    <property type="match status" value="1"/>
</dbReference>
<keyword evidence="6" id="KW-0503">Monooxygenase</keyword>
<keyword evidence="5" id="KW-0408">Iron</keyword>
<keyword evidence="2" id="KW-0349">Heme</keyword>
<gene>
    <name evidence="7" type="ORF">MAR_023052</name>
</gene>
<dbReference type="InterPro" id="IPR017972">
    <property type="entry name" value="Cyt_P450_CS"/>
</dbReference>
<dbReference type="Proteomes" id="UP001164746">
    <property type="component" value="Chromosome 3"/>
</dbReference>
<protein>
    <submittedName>
        <fullName evidence="7">CP1A1-like protein</fullName>
    </submittedName>
</protein>
<keyword evidence="3" id="KW-0479">Metal-binding</keyword>
<dbReference type="Pfam" id="PF00067">
    <property type="entry name" value="p450"/>
    <property type="match status" value="2"/>
</dbReference>
<dbReference type="PRINTS" id="PR00385">
    <property type="entry name" value="P450"/>
</dbReference>
<evidence type="ECO:0000256" key="6">
    <source>
        <dbReference type="ARBA" id="ARBA00023033"/>
    </source>
</evidence>
<evidence type="ECO:0000256" key="4">
    <source>
        <dbReference type="ARBA" id="ARBA00023002"/>
    </source>
</evidence>
<keyword evidence="4" id="KW-0560">Oxidoreductase</keyword>
<dbReference type="Gene3D" id="1.10.630.10">
    <property type="entry name" value="Cytochrome P450"/>
    <property type="match status" value="2"/>
</dbReference>
<accession>A0ABY7DMV7</accession>
<dbReference type="PROSITE" id="PS00086">
    <property type="entry name" value="CYTOCHROME_P450"/>
    <property type="match status" value="2"/>
</dbReference>
<organism evidence="7 8">
    <name type="scientific">Mya arenaria</name>
    <name type="common">Soft-shell clam</name>
    <dbReference type="NCBI Taxonomy" id="6604"/>
    <lineage>
        <taxon>Eukaryota</taxon>
        <taxon>Metazoa</taxon>
        <taxon>Spiralia</taxon>
        <taxon>Lophotrochozoa</taxon>
        <taxon>Mollusca</taxon>
        <taxon>Bivalvia</taxon>
        <taxon>Autobranchia</taxon>
        <taxon>Heteroconchia</taxon>
        <taxon>Euheterodonta</taxon>
        <taxon>Imparidentia</taxon>
        <taxon>Neoheterodontei</taxon>
        <taxon>Myida</taxon>
        <taxon>Myoidea</taxon>
        <taxon>Myidae</taxon>
        <taxon>Mya</taxon>
    </lineage>
</organism>
<evidence type="ECO:0000256" key="2">
    <source>
        <dbReference type="ARBA" id="ARBA00022617"/>
    </source>
</evidence>
<dbReference type="EMBL" id="CP111014">
    <property type="protein sequence ID" value="WAQ98679.1"/>
    <property type="molecule type" value="Genomic_DNA"/>
</dbReference>
<dbReference type="InterPro" id="IPR001128">
    <property type="entry name" value="Cyt_P450"/>
</dbReference>
<evidence type="ECO:0000313" key="7">
    <source>
        <dbReference type="EMBL" id="WAQ98679.1"/>
    </source>
</evidence>
<evidence type="ECO:0000256" key="3">
    <source>
        <dbReference type="ARBA" id="ARBA00022723"/>
    </source>
</evidence>
<proteinExistence type="inferred from homology"/>
<dbReference type="InterPro" id="IPR002401">
    <property type="entry name" value="Cyt_P450_E_grp-I"/>
</dbReference>